<dbReference type="AlphaFoldDB" id="A0AAN4ZQD0"/>
<keyword evidence="1" id="KW-0812">Transmembrane</keyword>
<organism evidence="2 3">
    <name type="scientific">Pristionchus mayeri</name>
    <dbReference type="NCBI Taxonomy" id="1317129"/>
    <lineage>
        <taxon>Eukaryota</taxon>
        <taxon>Metazoa</taxon>
        <taxon>Ecdysozoa</taxon>
        <taxon>Nematoda</taxon>
        <taxon>Chromadorea</taxon>
        <taxon>Rhabditida</taxon>
        <taxon>Rhabditina</taxon>
        <taxon>Diplogasteromorpha</taxon>
        <taxon>Diplogasteroidea</taxon>
        <taxon>Neodiplogasteridae</taxon>
        <taxon>Pristionchus</taxon>
    </lineage>
</organism>
<keyword evidence="1" id="KW-1133">Transmembrane helix</keyword>
<dbReference type="InterPro" id="IPR019428">
    <property type="entry name" value="7TM_GPCR_serpentine_rcpt_Str"/>
</dbReference>
<reference evidence="3" key="1">
    <citation type="submission" date="2022-10" db="EMBL/GenBank/DDBJ databases">
        <title>Genome assembly of Pristionchus species.</title>
        <authorList>
            <person name="Yoshida K."/>
            <person name="Sommer R.J."/>
        </authorList>
    </citation>
    <scope>NUCLEOTIDE SEQUENCE [LARGE SCALE GENOMIC DNA]</scope>
    <source>
        <strain evidence="3">RS5460</strain>
    </source>
</reference>
<name>A0AAN4ZQD0_9BILA</name>
<comment type="caution">
    <text evidence="2">The sequence shown here is derived from an EMBL/GenBank/DDBJ whole genome shotgun (WGS) entry which is preliminary data.</text>
</comment>
<gene>
    <name evidence="2" type="ORF">PMAYCL1PPCAC_13664</name>
</gene>
<keyword evidence="1" id="KW-0472">Membrane</keyword>
<feature type="non-terminal residue" evidence="2">
    <location>
        <position position="95"/>
    </location>
</feature>
<keyword evidence="3" id="KW-1185">Reference proteome</keyword>
<sequence length="95" mass="11288">IYCFLTINIKIKRVTFGRNLRKKHGKALRVLTLQALNPFVFIYFPLVLIFVACLYTEHWHFTEKIADILIHFYPISNAIIILTMTDEYSNTILRR</sequence>
<evidence type="ECO:0008006" key="4">
    <source>
        <dbReference type="Google" id="ProtNLM"/>
    </source>
</evidence>
<proteinExistence type="predicted"/>
<evidence type="ECO:0000256" key="1">
    <source>
        <dbReference type="SAM" id="Phobius"/>
    </source>
</evidence>
<dbReference type="PANTHER" id="PTHR46178:SF9">
    <property type="entry name" value="SEVEN TM RECEPTOR"/>
    <property type="match status" value="1"/>
</dbReference>
<feature type="transmembrane region" description="Helical" evidence="1">
    <location>
        <begin position="35"/>
        <end position="56"/>
    </location>
</feature>
<protein>
    <recommendedName>
        <fullName evidence="4">G protein-coupled receptor</fullName>
    </recommendedName>
</protein>
<feature type="non-terminal residue" evidence="2">
    <location>
        <position position="1"/>
    </location>
</feature>
<evidence type="ECO:0000313" key="2">
    <source>
        <dbReference type="EMBL" id="GMR43469.1"/>
    </source>
</evidence>
<evidence type="ECO:0000313" key="3">
    <source>
        <dbReference type="Proteomes" id="UP001328107"/>
    </source>
</evidence>
<dbReference type="Proteomes" id="UP001328107">
    <property type="component" value="Unassembled WGS sequence"/>
</dbReference>
<feature type="transmembrane region" description="Helical" evidence="1">
    <location>
        <begin position="68"/>
        <end position="85"/>
    </location>
</feature>
<dbReference type="EMBL" id="BTRK01000003">
    <property type="protein sequence ID" value="GMR43469.1"/>
    <property type="molecule type" value="Genomic_DNA"/>
</dbReference>
<accession>A0AAN4ZQD0</accession>
<dbReference type="PANTHER" id="PTHR46178">
    <property type="entry name" value="SEVEN TM RECEPTOR"/>
    <property type="match status" value="1"/>
</dbReference>
<dbReference type="Pfam" id="PF10326">
    <property type="entry name" value="7TM_GPCR_Str"/>
    <property type="match status" value="1"/>
</dbReference>